<dbReference type="RefSeq" id="XP_075099407.1">
    <property type="nucleotide sequence ID" value="XM_075243306.1"/>
</dbReference>
<sequence length="211" mass="24364">MESSLKSLQNSFIMLTWSCVEELIFDEEGSGFVGYTQYKPTTNNISIKLKVKLQPPPRNWYKLNFDGAFNKSCLHGGVSGIIRNNKGEWILGYYEKYQTTSPIQAELLALRHALQIISKKNIFPCEVETDARNVIRFLDEDYPTYNDLIHECRWLMEKALQQGEIIMKHNFREGNMVARQLAKEALMCPSYNKTLYVVSPPTFAIDAYCKD</sequence>
<evidence type="ECO:0000313" key="2">
    <source>
        <dbReference type="RefSeq" id="XP_075099407.1"/>
    </source>
</evidence>
<gene>
    <name evidence="2" type="primary">LOC142176193</name>
</gene>
<dbReference type="Proteomes" id="UP000790787">
    <property type="component" value="Chromosome 22"/>
</dbReference>
<proteinExistence type="predicted"/>
<name>A0AC58TQB5_TOBAC</name>
<keyword evidence="1" id="KW-1185">Reference proteome</keyword>
<accession>A0AC58TQB5</accession>
<organism evidence="1 2">
    <name type="scientific">Nicotiana tabacum</name>
    <name type="common">Common tobacco</name>
    <dbReference type="NCBI Taxonomy" id="4097"/>
    <lineage>
        <taxon>Eukaryota</taxon>
        <taxon>Viridiplantae</taxon>
        <taxon>Streptophyta</taxon>
        <taxon>Embryophyta</taxon>
        <taxon>Tracheophyta</taxon>
        <taxon>Spermatophyta</taxon>
        <taxon>Magnoliopsida</taxon>
        <taxon>eudicotyledons</taxon>
        <taxon>Gunneridae</taxon>
        <taxon>Pentapetalae</taxon>
        <taxon>asterids</taxon>
        <taxon>lamiids</taxon>
        <taxon>Solanales</taxon>
        <taxon>Solanaceae</taxon>
        <taxon>Nicotianoideae</taxon>
        <taxon>Nicotianeae</taxon>
        <taxon>Nicotiana</taxon>
    </lineage>
</organism>
<evidence type="ECO:0000313" key="1">
    <source>
        <dbReference type="Proteomes" id="UP000790787"/>
    </source>
</evidence>
<protein>
    <submittedName>
        <fullName evidence="2">Uncharacterized protein LOC142176193</fullName>
    </submittedName>
</protein>
<reference evidence="1" key="1">
    <citation type="journal article" date="2014" name="Nat. Commun.">
        <title>The tobacco genome sequence and its comparison with those of tomato and potato.</title>
        <authorList>
            <person name="Sierro N."/>
            <person name="Battey J.N."/>
            <person name="Ouadi S."/>
            <person name="Bakaher N."/>
            <person name="Bovet L."/>
            <person name="Willig A."/>
            <person name="Goepfert S."/>
            <person name="Peitsch M.C."/>
            <person name="Ivanov N.V."/>
        </authorList>
    </citation>
    <scope>NUCLEOTIDE SEQUENCE [LARGE SCALE GENOMIC DNA]</scope>
</reference>
<reference evidence="2" key="2">
    <citation type="submission" date="2025-08" db="UniProtKB">
        <authorList>
            <consortium name="RefSeq"/>
        </authorList>
    </citation>
    <scope>IDENTIFICATION</scope>
    <source>
        <tissue evidence="2">Leaf</tissue>
    </source>
</reference>